<accession>A0A1H4C5R5</accession>
<dbReference type="OrthoDB" id="680581at2"/>
<name>A0A1H4C5R5_BIZPA</name>
<organism evidence="1 2">
    <name type="scientific">Bizionia paragorgiae</name>
    <dbReference type="NCBI Taxonomy" id="283786"/>
    <lineage>
        <taxon>Bacteria</taxon>
        <taxon>Pseudomonadati</taxon>
        <taxon>Bacteroidota</taxon>
        <taxon>Flavobacteriia</taxon>
        <taxon>Flavobacteriales</taxon>
        <taxon>Flavobacteriaceae</taxon>
        <taxon>Bizionia</taxon>
    </lineage>
</organism>
<proteinExistence type="predicted"/>
<dbReference type="Proteomes" id="UP000198846">
    <property type="component" value="Unassembled WGS sequence"/>
</dbReference>
<keyword evidence="2" id="KW-1185">Reference proteome</keyword>
<sequence length="70" mass="8055">MKTLHELLNKVTTLTMRLKTEYPELYVYLGEDPITIPSVSDPHMDATILKEYISSLKGMLKSHLKPKSKH</sequence>
<gene>
    <name evidence="1" type="ORF">SAMN04487990_11824</name>
</gene>
<evidence type="ECO:0000313" key="2">
    <source>
        <dbReference type="Proteomes" id="UP000198846"/>
    </source>
</evidence>
<evidence type="ECO:0000313" key="1">
    <source>
        <dbReference type="EMBL" id="SEA55795.1"/>
    </source>
</evidence>
<dbReference type="EMBL" id="FNQK01000018">
    <property type="protein sequence ID" value="SEA55795.1"/>
    <property type="molecule type" value="Genomic_DNA"/>
</dbReference>
<protein>
    <submittedName>
        <fullName evidence="1">Uncharacterized protein</fullName>
    </submittedName>
</protein>
<dbReference type="RefSeq" id="WP_092135814.1">
    <property type="nucleotide sequence ID" value="NZ_FNQK01000018.1"/>
</dbReference>
<dbReference type="AlphaFoldDB" id="A0A1H4C5R5"/>
<reference evidence="2" key="1">
    <citation type="submission" date="2016-10" db="EMBL/GenBank/DDBJ databases">
        <authorList>
            <person name="Varghese N."/>
            <person name="Submissions S."/>
        </authorList>
    </citation>
    <scope>NUCLEOTIDE SEQUENCE [LARGE SCALE GENOMIC DNA]</scope>
    <source>
        <strain evidence="2">DSM 23842</strain>
    </source>
</reference>
<dbReference type="STRING" id="283786.SAMN04487990_11824"/>